<proteinExistence type="inferred from homology"/>
<dbReference type="Gene3D" id="3.40.190.10">
    <property type="entry name" value="Periplasmic binding protein-like II"/>
    <property type="match status" value="1"/>
</dbReference>
<keyword evidence="4 5" id="KW-0732">Signal</keyword>
<gene>
    <name evidence="6" type="ORF">JCM9140_4769</name>
</gene>
<comment type="subcellular location">
    <subcellularLocation>
        <location evidence="1">Cell envelope</location>
    </subcellularLocation>
</comment>
<accession>W4QAX6</accession>
<evidence type="ECO:0000313" key="7">
    <source>
        <dbReference type="Proteomes" id="UP000018890"/>
    </source>
</evidence>
<dbReference type="Proteomes" id="UP000018890">
    <property type="component" value="Unassembled WGS sequence"/>
</dbReference>
<evidence type="ECO:0000313" key="6">
    <source>
        <dbReference type="EMBL" id="GAE28524.1"/>
    </source>
</evidence>
<dbReference type="Gene3D" id="3.90.76.10">
    <property type="entry name" value="Dipeptide-binding Protein, Domain 1"/>
    <property type="match status" value="1"/>
</dbReference>
<dbReference type="RefSeq" id="WP_235715433.1">
    <property type="nucleotide sequence ID" value="NZ_BAUT01000118.1"/>
</dbReference>
<protein>
    <submittedName>
        <fullName evidence="6">Oligopeptide ABC transporter</fullName>
    </submittedName>
</protein>
<evidence type="ECO:0000256" key="2">
    <source>
        <dbReference type="ARBA" id="ARBA00005695"/>
    </source>
</evidence>
<dbReference type="STRING" id="1236970.JCM9140_4769"/>
<sequence>MKHFSTKYFVIMLALVVGFVAACSTDETTDESPSDDASPTLGHDLNIGVVSDPVSLDPHGANETVANTINATIYDRLVYMDQNSEIQSGLAESLEQVEDTVWEAKIREGVTFHDGSD</sequence>
<feature type="chain" id="PRO_5004846665" evidence="5">
    <location>
        <begin position="23"/>
        <end position="117"/>
    </location>
</feature>
<dbReference type="PROSITE" id="PS51257">
    <property type="entry name" value="PROKAR_LIPOPROTEIN"/>
    <property type="match status" value="1"/>
</dbReference>
<evidence type="ECO:0000256" key="1">
    <source>
        <dbReference type="ARBA" id="ARBA00004196"/>
    </source>
</evidence>
<evidence type="ECO:0000256" key="5">
    <source>
        <dbReference type="SAM" id="SignalP"/>
    </source>
</evidence>
<dbReference type="GO" id="GO:0030313">
    <property type="term" value="C:cell envelope"/>
    <property type="evidence" value="ECO:0007669"/>
    <property type="project" value="UniProtKB-SubCell"/>
</dbReference>
<dbReference type="GO" id="GO:1904680">
    <property type="term" value="F:peptide transmembrane transporter activity"/>
    <property type="evidence" value="ECO:0007669"/>
    <property type="project" value="TreeGrafter"/>
</dbReference>
<evidence type="ECO:0000256" key="3">
    <source>
        <dbReference type="ARBA" id="ARBA00022448"/>
    </source>
</evidence>
<dbReference type="PANTHER" id="PTHR30290:SF10">
    <property type="entry name" value="PERIPLASMIC OLIGOPEPTIDE-BINDING PROTEIN-RELATED"/>
    <property type="match status" value="1"/>
</dbReference>
<keyword evidence="3" id="KW-0813">Transport</keyword>
<evidence type="ECO:0000256" key="4">
    <source>
        <dbReference type="ARBA" id="ARBA00022729"/>
    </source>
</evidence>
<dbReference type="AlphaFoldDB" id="W4QAX6"/>
<reference evidence="6" key="1">
    <citation type="journal article" date="2014" name="Genome Announc.">
        <title>Draft Genome Sequences of Three Alkaliphilic Bacillus Strains, Bacillus wakoensis JCM 9140T, Bacillus akibai JCM 9157T, and Bacillus hemicellulosilyticus JCM 9152T.</title>
        <authorList>
            <person name="Yuki M."/>
            <person name="Oshima K."/>
            <person name="Suda W."/>
            <person name="Oshida Y."/>
            <person name="Kitamura K."/>
            <person name="Iida T."/>
            <person name="Hattori M."/>
            <person name="Ohkuma M."/>
        </authorList>
    </citation>
    <scope>NUCLEOTIDE SEQUENCE [LARGE SCALE GENOMIC DNA]</scope>
    <source>
        <strain evidence="6">JCM 9140</strain>
    </source>
</reference>
<comment type="similarity">
    <text evidence="2">Belongs to the bacterial solute-binding protein 5 family.</text>
</comment>
<organism evidence="6 7">
    <name type="scientific">Halalkalibacter wakoensis JCM 9140</name>
    <dbReference type="NCBI Taxonomy" id="1236970"/>
    <lineage>
        <taxon>Bacteria</taxon>
        <taxon>Bacillati</taxon>
        <taxon>Bacillota</taxon>
        <taxon>Bacilli</taxon>
        <taxon>Bacillales</taxon>
        <taxon>Bacillaceae</taxon>
        <taxon>Halalkalibacter</taxon>
    </lineage>
</organism>
<dbReference type="PANTHER" id="PTHR30290">
    <property type="entry name" value="PERIPLASMIC BINDING COMPONENT OF ABC TRANSPORTER"/>
    <property type="match status" value="1"/>
</dbReference>
<dbReference type="SUPFAM" id="SSF53850">
    <property type="entry name" value="Periplasmic binding protein-like II"/>
    <property type="match status" value="1"/>
</dbReference>
<dbReference type="GO" id="GO:0015833">
    <property type="term" value="P:peptide transport"/>
    <property type="evidence" value="ECO:0007669"/>
    <property type="project" value="TreeGrafter"/>
</dbReference>
<dbReference type="InterPro" id="IPR039424">
    <property type="entry name" value="SBP_5"/>
</dbReference>
<comment type="caution">
    <text evidence="6">The sequence shown here is derived from an EMBL/GenBank/DDBJ whole genome shotgun (WGS) entry which is preliminary data.</text>
</comment>
<feature type="signal peptide" evidence="5">
    <location>
        <begin position="1"/>
        <end position="22"/>
    </location>
</feature>
<name>W4QAX6_9BACI</name>
<dbReference type="EMBL" id="BAUT01000118">
    <property type="protein sequence ID" value="GAE28524.1"/>
    <property type="molecule type" value="Genomic_DNA"/>
</dbReference>
<keyword evidence="7" id="KW-1185">Reference proteome</keyword>